<dbReference type="GO" id="GO:0005737">
    <property type="term" value="C:cytoplasm"/>
    <property type="evidence" value="ECO:0007669"/>
    <property type="project" value="TreeGrafter"/>
</dbReference>
<keyword evidence="1" id="KW-0456">Lyase</keyword>
<organism evidence="3 4">
    <name type="scientific">Pseudofrankia inefficax (strain DSM 45817 / CECT 9037 / DDB 130130 / EuI1c)</name>
    <name type="common">Frankia inefficax</name>
    <dbReference type="NCBI Taxonomy" id="298654"/>
    <lineage>
        <taxon>Bacteria</taxon>
        <taxon>Bacillati</taxon>
        <taxon>Actinomycetota</taxon>
        <taxon>Actinomycetes</taxon>
        <taxon>Frankiales</taxon>
        <taxon>Frankiaceae</taxon>
        <taxon>Pseudofrankia</taxon>
    </lineage>
</organism>
<dbReference type="SUPFAM" id="SSF51556">
    <property type="entry name" value="Metallo-dependent hydrolases"/>
    <property type="match status" value="1"/>
</dbReference>
<dbReference type="KEGG" id="fri:FraEuI1c_4183"/>
<keyword evidence="4" id="KW-1185">Reference proteome</keyword>
<dbReference type="HOGENOM" id="CLU_039329_0_0_11"/>
<dbReference type="InParanoid" id="E3JAJ0"/>
<dbReference type="InterPro" id="IPR032466">
    <property type="entry name" value="Metal_Hydrolase"/>
</dbReference>
<proteinExistence type="predicted"/>
<sequence>MYLLCYTRYSAADRGGAKGLLEGVVELDARMASEPVVIVSADCHAGAPILGYRDYLAAEWRDDFDRWAREFVNPWSDLDDVYADRNWDSAKRLRHLEEDGIVAEVIFPNTAPPFCPQTSLVAGPPSAADYQRRWAGLQAHNRWLADFCQETPGRRAGIAQILFNDPDAAVAEITWARENGLTGGILLPSIPPGATIPPIWDESYDRIWAACADLDVPINHHGGSGSPDYGGKPGMARLVYLQEFTFYSHRNLWLLIWAGTFERHPSLRYVVTEQSFAGVLDDAVKHDGLHAILTGAAEYESAAAMRELVGPAFIQDLGRRPSDYLRQNIWFGVSFMGAAEAGRRHEAGVGRMMWGSDYPHTESTWPDSRKSISAAVAGVPAEEARRILGLNAIEFYGFDPDLLTSTASRIGPAPAEILAAG</sequence>
<accession>E3JAJ0</accession>
<evidence type="ECO:0000313" key="4">
    <source>
        <dbReference type="Proteomes" id="UP000002484"/>
    </source>
</evidence>
<reference evidence="3 4" key="1">
    <citation type="submission" date="2010-10" db="EMBL/GenBank/DDBJ databases">
        <title>Complete sequence of Frankia sp. EuI1c.</title>
        <authorList>
            <consortium name="US DOE Joint Genome Institute"/>
            <person name="Lucas S."/>
            <person name="Copeland A."/>
            <person name="Lapidus A."/>
            <person name="Cheng J.-F."/>
            <person name="Bruce D."/>
            <person name="Goodwin L."/>
            <person name="Pitluck S."/>
            <person name="Chertkov O."/>
            <person name="Detter J.C."/>
            <person name="Han C."/>
            <person name="Tapia R."/>
            <person name="Land M."/>
            <person name="Hauser L."/>
            <person name="Jeffries C."/>
            <person name="Kyrpides N."/>
            <person name="Ivanova N."/>
            <person name="Mikhailova N."/>
            <person name="Beauchemin N."/>
            <person name="Sen A."/>
            <person name="Sur S.A."/>
            <person name="Gtari M."/>
            <person name="Wall L."/>
            <person name="Tisa L."/>
            <person name="Woyke T."/>
        </authorList>
    </citation>
    <scope>NUCLEOTIDE SEQUENCE [LARGE SCALE GENOMIC DNA]</scope>
    <source>
        <strain evidence="4">DSM 45817 / CECT 9037 / EuI1c</strain>
    </source>
</reference>
<dbReference type="eggNOG" id="COG2159">
    <property type="taxonomic scope" value="Bacteria"/>
</dbReference>
<dbReference type="Pfam" id="PF04909">
    <property type="entry name" value="Amidohydro_2"/>
    <property type="match status" value="1"/>
</dbReference>
<dbReference type="Gene3D" id="3.20.20.140">
    <property type="entry name" value="Metal-dependent hydrolases"/>
    <property type="match status" value="1"/>
</dbReference>
<evidence type="ECO:0000256" key="1">
    <source>
        <dbReference type="ARBA" id="ARBA00023239"/>
    </source>
</evidence>
<dbReference type="GO" id="GO:0016787">
    <property type="term" value="F:hydrolase activity"/>
    <property type="evidence" value="ECO:0007669"/>
    <property type="project" value="UniProtKB-KW"/>
</dbReference>
<dbReference type="InterPro" id="IPR006680">
    <property type="entry name" value="Amidohydro-rel"/>
</dbReference>
<dbReference type="EMBL" id="CP002299">
    <property type="protein sequence ID" value="ADP82182.1"/>
    <property type="molecule type" value="Genomic_DNA"/>
</dbReference>
<dbReference type="GO" id="GO:0019748">
    <property type="term" value="P:secondary metabolic process"/>
    <property type="evidence" value="ECO:0007669"/>
    <property type="project" value="TreeGrafter"/>
</dbReference>
<dbReference type="GO" id="GO:0016831">
    <property type="term" value="F:carboxy-lyase activity"/>
    <property type="evidence" value="ECO:0007669"/>
    <property type="project" value="InterPro"/>
</dbReference>
<dbReference type="STRING" id="298654.FraEuI1c_4183"/>
<dbReference type="PANTHER" id="PTHR21240">
    <property type="entry name" value="2-AMINO-3-CARBOXYLMUCONATE-6-SEMIALDEHYDE DECARBOXYLASE"/>
    <property type="match status" value="1"/>
</dbReference>
<evidence type="ECO:0000259" key="2">
    <source>
        <dbReference type="Pfam" id="PF04909"/>
    </source>
</evidence>
<evidence type="ECO:0000313" key="3">
    <source>
        <dbReference type="EMBL" id="ADP82182.1"/>
    </source>
</evidence>
<protein>
    <submittedName>
        <fullName evidence="3">Amidohydrolase 2</fullName>
    </submittedName>
</protein>
<dbReference type="InterPro" id="IPR032465">
    <property type="entry name" value="ACMSD"/>
</dbReference>
<feature type="domain" description="Amidohydrolase-related" evidence="2">
    <location>
        <begin position="100"/>
        <end position="398"/>
    </location>
</feature>
<gene>
    <name evidence="3" type="ordered locus">FraEuI1c_4183</name>
</gene>
<keyword evidence="3" id="KW-0378">Hydrolase</keyword>
<dbReference type="PANTHER" id="PTHR21240:SF28">
    <property type="entry name" value="ISO-OROTATE DECARBOXYLASE (EUROFUNG)"/>
    <property type="match status" value="1"/>
</dbReference>
<dbReference type="AlphaFoldDB" id="E3JAJ0"/>
<name>E3JAJ0_PSEI1</name>
<dbReference type="Proteomes" id="UP000002484">
    <property type="component" value="Chromosome"/>
</dbReference>